<comment type="similarity">
    <text evidence="8">Belongs to the TsuA/YedE (TC 9.B.102) family.</text>
</comment>
<evidence type="ECO:0000256" key="9">
    <source>
        <dbReference type="SAM" id="Phobius"/>
    </source>
</evidence>
<feature type="transmembrane region" description="Helical" evidence="9">
    <location>
        <begin position="141"/>
        <end position="160"/>
    </location>
</feature>
<keyword evidence="7 9" id="KW-0472">Membrane</keyword>
<keyword evidence="3" id="KW-1003">Cell membrane</keyword>
<evidence type="ECO:0000256" key="4">
    <source>
        <dbReference type="ARBA" id="ARBA00022519"/>
    </source>
</evidence>
<feature type="transmembrane region" description="Helical" evidence="9">
    <location>
        <begin position="220"/>
        <end position="240"/>
    </location>
</feature>
<feature type="transmembrane region" description="Helical" evidence="9">
    <location>
        <begin position="290"/>
        <end position="309"/>
    </location>
</feature>
<organism evidence="10 11">
    <name type="scientific">Gemmobacter denitrificans</name>
    <dbReference type="NCBI Taxonomy" id="3123040"/>
    <lineage>
        <taxon>Bacteria</taxon>
        <taxon>Pseudomonadati</taxon>
        <taxon>Pseudomonadota</taxon>
        <taxon>Alphaproteobacteria</taxon>
        <taxon>Rhodobacterales</taxon>
        <taxon>Paracoccaceae</taxon>
        <taxon>Gemmobacter</taxon>
    </lineage>
</organism>
<dbReference type="PANTHER" id="PTHR30574">
    <property type="entry name" value="INNER MEMBRANE PROTEIN YEDE"/>
    <property type="match status" value="1"/>
</dbReference>
<comment type="caution">
    <text evidence="10">The sequence shown here is derived from an EMBL/GenBank/DDBJ whole genome shotgun (WGS) entry which is preliminary data.</text>
</comment>
<evidence type="ECO:0000256" key="5">
    <source>
        <dbReference type="ARBA" id="ARBA00022692"/>
    </source>
</evidence>
<evidence type="ECO:0000256" key="3">
    <source>
        <dbReference type="ARBA" id="ARBA00022475"/>
    </source>
</evidence>
<evidence type="ECO:0000256" key="2">
    <source>
        <dbReference type="ARBA" id="ARBA00022448"/>
    </source>
</evidence>
<evidence type="ECO:0000313" key="11">
    <source>
        <dbReference type="Proteomes" id="UP001431963"/>
    </source>
</evidence>
<gene>
    <name evidence="10" type="ORF">V6590_18960</name>
</gene>
<sequence length="387" mass="39370">MTQSIAARPTAQIIPLFAAIAGLILIALLRPGPVTLQSLGLVGLGALAGLALYHASFGFAGGWKRFILLGDGRGLRAQALLIALILPASHALIASGMAGGYVVPLGAALVLGAFLFGIGMQLAGGCGSGTLFTAGGGSSRMVLVLAAFVAGSVIGTAPGLSGAGWPSLPPVSALRSLGPLPAVLIGWAVLALIVALSLRVERARGFQPDPVQTDWRRGPWPKWGGAVMLALVAIGTFVVAGRPWGITQAFALWGAKLVQIAGVDVASWPYWQGGRAAQLVGPVLADTTTVMDLALMAGAMAAAALAGRYRPRLRMSVTEVITAILGGVLMGYGARLSSGCNIGALLGGITSGSLHGWVWGLAAFAGSASWLRFSRHMSDMRGQNAPS</sequence>
<dbReference type="Pfam" id="PF04143">
    <property type="entry name" value="Sulf_transp"/>
    <property type="match status" value="1"/>
</dbReference>
<feature type="transmembrane region" description="Helical" evidence="9">
    <location>
        <begin position="316"/>
        <end position="334"/>
    </location>
</feature>
<dbReference type="PANTHER" id="PTHR30574:SF1">
    <property type="entry name" value="SULPHUR TRANSPORT DOMAIN-CONTAINING PROTEIN"/>
    <property type="match status" value="1"/>
</dbReference>
<dbReference type="EMBL" id="JBALHR010000019">
    <property type="protein sequence ID" value="MEH7830234.1"/>
    <property type="molecule type" value="Genomic_DNA"/>
</dbReference>
<name>A0ABU8BZV7_9RHOB</name>
<keyword evidence="4" id="KW-0997">Cell inner membrane</keyword>
<feature type="transmembrane region" description="Helical" evidence="9">
    <location>
        <begin position="41"/>
        <end position="63"/>
    </location>
</feature>
<evidence type="ECO:0000313" key="10">
    <source>
        <dbReference type="EMBL" id="MEH7830234.1"/>
    </source>
</evidence>
<reference evidence="10" key="1">
    <citation type="submission" date="2024-02" db="EMBL/GenBank/DDBJ databases">
        <title>Genome sequences of strain Gemmobacter sp. JM10B15.</title>
        <authorList>
            <person name="Zhang M."/>
        </authorList>
    </citation>
    <scope>NUCLEOTIDE SEQUENCE</scope>
    <source>
        <strain evidence="10">JM10B15</strain>
    </source>
</reference>
<feature type="transmembrane region" description="Helical" evidence="9">
    <location>
        <begin position="75"/>
        <end position="95"/>
    </location>
</feature>
<evidence type="ECO:0000256" key="7">
    <source>
        <dbReference type="ARBA" id="ARBA00023136"/>
    </source>
</evidence>
<keyword evidence="5 9" id="KW-0812">Transmembrane</keyword>
<keyword evidence="11" id="KW-1185">Reference proteome</keyword>
<evidence type="ECO:0000256" key="6">
    <source>
        <dbReference type="ARBA" id="ARBA00022989"/>
    </source>
</evidence>
<feature type="transmembrane region" description="Helical" evidence="9">
    <location>
        <begin position="354"/>
        <end position="373"/>
    </location>
</feature>
<keyword evidence="6 9" id="KW-1133">Transmembrane helix</keyword>
<feature type="transmembrane region" description="Helical" evidence="9">
    <location>
        <begin position="12"/>
        <end position="29"/>
    </location>
</feature>
<dbReference type="RefSeq" id="WP_335425268.1">
    <property type="nucleotide sequence ID" value="NZ_JBALHR010000019.1"/>
</dbReference>
<protein>
    <submittedName>
        <fullName evidence="10">YeeE/YedE family protein</fullName>
    </submittedName>
</protein>
<proteinExistence type="inferred from homology"/>
<evidence type="ECO:0000256" key="8">
    <source>
        <dbReference type="ARBA" id="ARBA00035655"/>
    </source>
</evidence>
<comment type="subcellular location">
    <subcellularLocation>
        <location evidence="1">Cell inner membrane</location>
        <topology evidence="1">Multi-pass membrane protein</topology>
    </subcellularLocation>
</comment>
<keyword evidence="2" id="KW-0813">Transport</keyword>
<feature type="transmembrane region" description="Helical" evidence="9">
    <location>
        <begin position="180"/>
        <end position="200"/>
    </location>
</feature>
<accession>A0ABU8BZV7</accession>
<dbReference type="InterPro" id="IPR007272">
    <property type="entry name" value="Sulf_transp_TsuA/YedE"/>
</dbReference>
<evidence type="ECO:0000256" key="1">
    <source>
        <dbReference type="ARBA" id="ARBA00004429"/>
    </source>
</evidence>
<dbReference type="Proteomes" id="UP001431963">
    <property type="component" value="Unassembled WGS sequence"/>
</dbReference>